<evidence type="ECO:0000313" key="4">
    <source>
        <dbReference type="EMBL" id="MCF2947387.1"/>
    </source>
</evidence>
<feature type="DNA-binding region" description="H-T-H motif" evidence="2">
    <location>
        <begin position="25"/>
        <end position="44"/>
    </location>
</feature>
<evidence type="ECO:0000256" key="1">
    <source>
        <dbReference type="ARBA" id="ARBA00023125"/>
    </source>
</evidence>
<dbReference type="RefSeq" id="WP_235310916.1">
    <property type="nucleotide sequence ID" value="NZ_JAKGAS010000002.1"/>
</dbReference>
<sequence>MLKSTQKIFETAKQCFFQHGYSASSIAMISRYSKVSRVTIHKQFSSKEDLFRAFIENFLLEKDTEIQAYINSPGMFWDDTSRFLAKRCTEVFDNIPSTIIKADLIHAGQTYCADLIDKNRVKTRHAIGVKLQQAIDQQQVCLAKIGLVVEDFAANIESVAESIMLSSAIQDSRQTLQKTLDVYKVASWVERS</sequence>
<dbReference type="EMBL" id="JAKGAS010000002">
    <property type="protein sequence ID" value="MCF2947387.1"/>
    <property type="molecule type" value="Genomic_DNA"/>
</dbReference>
<name>A0ABS9D4L6_9ALTE</name>
<dbReference type="InterPro" id="IPR009057">
    <property type="entry name" value="Homeodomain-like_sf"/>
</dbReference>
<comment type="caution">
    <text evidence="4">The sequence shown here is derived from an EMBL/GenBank/DDBJ whole genome shotgun (WGS) entry which is preliminary data.</text>
</comment>
<dbReference type="Gene3D" id="1.10.357.10">
    <property type="entry name" value="Tetracycline Repressor, domain 2"/>
    <property type="match status" value="1"/>
</dbReference>
<organism evidence="4 5">
    <name type="scientific">Paraglaciecola algarum</name>
    <dbReference type="NCBI Taxonomy" id="3050085"/>
    <lineage>
        <taxon>Bacteria</taxon>
        <taxon>Pseudomonadati</taxon>
        <taxon>Pseudomonadota</taxon>
        <taxon>Gammaproteobacteria</taxon>
        <taxon>Alteromonadales</taxon>
        <taxon>Alteromonadaceae</taxon>
        <taxon>Paraglaciecola</taxon>
    </lineage>
</organism>
<dbReference type="PROSITE" id="PS50977">
    <property type="entry name" value="HTH_TETR_2"/>
    <property type="match status" value="1"/>
</dbReference>
<proteinExistence type="predicted"/>
<keyword evidence="5" id="KW-1185">Reference proteome</keyword>
<gene>
    <name evidence="4" type="ORF">L0668_04655</name>
</gene>
<dbReference type="Pfam" id="PF00440">
    <property type="entry name" value="TetR_N"/>
    <property type="match status" value="1"/>
</dbReference>
<evidence type="ECO:0000313" key="5">
    <source>
        <dbReference type="Proteomes" id="UP001521137"/>
    </source>
</evidence>
<dbReference type="Proteomes" id="UP001521137">
    <property type="component" value="Unassembled WGS sequence"/>
</dbReference>
<accession>A0ABS9D4L6</accession>
<evidence type="ECO:0000256" key="2">
    <source>
        <dbReference type="PROSITE-ProRule" id="PRU00335"/>
    </source>
</evidence>
<evidence type="ECO:0000259" key="3">
    <source>
        <dbReference type="PROSITE" id="PS50977"/>
    </source>
</evidence>
<keyword evidence="1 2" id="KW-0238">DNA-binding</keyword>
<dbReference type="InterPro" id="IPR001647">
    <property type="entry name" value="HTH_TetR"/>
</dbReference>
<feature type="domain" description="HTH tetR-type" evidence="3">
    <location>
        <begin position="2"/>
        <end position="62"/>
    </location>
</feature>
<protein>
    <submittedName>
        <fullName evidence="4">TetR/AcrR family transcriptional regulator</fullName>
    </submittedName>
</protein>
<dbReference type="SUPFAM" id="SSF46689">
    <property type="entry name" value="Homeodomain-like"/>
    <property type="match status" value="1"/>
</dbReference>
<reference evidence="4 5" key="1">
    <citation type="submission" date="2022-01" db="EMBL/GenBank/DDBJ databases">
        <title>Paraglaciecola sp. G1-23.</title>
        <authorList>
            <person name="Jin M.S."/>
            <person name="Han D.M."/>
            <person name="Kim H.M."/>
            <person name="Jeon C.O."/>
        </authorList>
    </citation>
    <scope>NUCLEOTIDE SEQUENCE [LARGE SCALE GENOMIC DNA]</scope>
    <source>
        <strain evidence="4 5">G1-23</strain>
    </source>
</reference>